<dbReference type="AlphaFoldDB" id="A0ABD1F9Y7"/>
<feature type="domain" description="Transposable element P transposase-like RNase H" evidence="1">
    <location>
        <begin position="1"/>
        <end position="92"/>
    </location>
</feature>
<dbReference type="EMBL" id="JBDJPC010000001">
    <property type="protein sequence ID" value="KAL1516089.1"/>
    <property type="molecule type" value="Genomic_DNA"/>
</dbReference>
<keyword evidence="3" id="KW-1185">Reference proteome</keyword>
<evidence type="ECO:0000313" key="3">
    <source>
        <dbReference type="Proteomes" id="UP001566132"/>
    </source>
</evidence>
<proteinExistence type="predicted"/>
<comment type="caution">
    <text evidence="2">The sequence shown here is derived from an EMBL/GenBank/DDBJ whole genome shotgun (WGS) entry which is preliminary data.</text>
</comment>
<name>A0ABD1F9Y7_HYPHA</name>
<gene>
    <name evidence="2" type="ORF">ABEB36_000013</name>
</gene>
<sequence length="177" mass="20900">MSLKSHLFYYISKDEVIGFHQTVNTKSFQLAKNVLVLMARGITSNWKLPVPYFFINSSCPVNELKDIVFKSIKKLKDGELNVLSLISDQETETQINLLKEKLHLFENVTVWEAENNVTKRLKFIYGWKLNISAFLSLWNILKERRVHKVHTRRLNQDCLENFFGKIRLQNGYETEYK</sequence>
<organism evidence="2 3">
    <name type="scientific">Hypothenemus hampei</name>
    <name type="common">Coffee berry borer</name>
    <dbReference type="NCBI Taxonomy" id="57062"/>
    <lineage>
        <taxon>Eukaryota</taxon>
        <taxon>Metazoa</taxon>
        <taxon>Ecdysozoa</taxon>
        <taxon>Arthropoda</taxon>
        <taxon>Hexapoda</taxon>
        <taxon>Insecta</taxon>
        <taxon>Pterygota</taxon>
        <taxon>Neoptera</taxon>
        <taxon>Endopterygota</taxon>
        <taxon>Coleoptera</taxon>
        <taxon>Polyphaga</taxon>
        <taxon>Cucujiformia</taxon>
        <taxon>Curculionidae</taxon>
        <taxon>Scolytinae</taxon>
        <taxon>Hypothenemus</taxon>
    </lineage>
</organism>
<reference evidence="2 3" key="1">
    <citation type="submission" date="2024-05" db="EMBL/GenBank/DDBJ databases">
        <title>Genetic variation in Jamaican populations of the coffee berry borer (Hypothenemus hampei).</title>
        <authorList>
            <person name="Errbii M."/>
            <person name="Myrie A."/>
        </authorList>
    </citation>
    <scope>NUCLEOTIDE SEQUENCE [LARGE SCALE GENOMIC DNA]</scope>
    <source>
        <strain evidence="2">JA-Hopewell-2020-01-JO</strain>
        <tissue evidence="2">Whole body</tissue>
    </source>
</reference>
<evidence type="ECO:0000259" key="1">
    <source>
        <dbReference type="Pfam" id="PF21787"/>
    </source>
</evidence>
<evidence type="ECO:0000313" key="2">
    <source>
        <dbReference type="EMBL" id="KAL1516089.1"/>
    </source>
</evidence>
<accession>A0ABD1F9Y7</accession>
<protein>
    <recommendedName>
        <fullName evidence="1">Transposable element P transposase-like RNase H domain-containing protein</fullName>
    </recommendedName>
</protein>
<dbReference type="InterPro" id="IPR048365">
    <property type="entry name" value="TNP-like_RNaseH_N"/>
</dbReference>
<dbReference type="Pfam" id="PF21787">
    <property type="entry name" value="TNP-like_RNaseH_N"/>
    <property type="match status" value="1"/>
</dbReference>
<dbReference type="Proteomes" id="UP001566132">
    <property type="component" value="Unassembled WGS sequence"/>
</dbReference>